<organism evidence="2 3">
    <name type="scientific">Taibaiella soli</name>
    <dbReference type="NCBI Taxonomy" id="1649169"/>
    <lineage>
        <taxon>Bacteria</taxon>
        <taxon>Pseudomonadati</taxon>
        <taxon>Bacteroidota</taxon>
        <taxon>Chitinophagia</taxon>
        <taxon>Chitinophagales</taxon>
        <taxon>Chitinophagaceae</taxon>
        <taxon>Taibaiella</taxon>
    </lineage>
</organism>
<proteinExistence type="predicted"/>
<evidence type="ECO:0000313" key="2">
    <source>
        <dbReference type="EMBL" id="PZF74707.1"/>
    </source>
</evidence>
<evidence type="ECO:0008006" key="4">
    <source>
        <dbReference type="Google" id="ProtNLM"/>
    </source>
</evidence>
<evidence type="ECO:0000313" key="3">
    <source>
        <dbReference type="Proteomes" id="UP000248745"/>
    </source>
</evidence>
<sequence>MKKFLLDFIGFLAICIIVLIAVSFVTERGFKNGNYPRYSVLNGMENGTINTDVLIQGNSHARVQIDPFVIDSAIGSNSFNIGSDGICFDVQYARYLFYARYNRKPKMIIQVVDYVFFGISSAQYNREQYLPFLSNPDLFQMATRIDIPFYTKYFPFLKWQGEPNAVVAGIRSSLGKPEADDFKVNKGFGPNDYAWQTDVVASFRQKYPRYIPDFDPFVFHQFETYLQSCKNDSIRMVMVLPPEYTPFQKTVLLREGYLDMLRELAAKYNAIFLDFSKDPLCNHKEYFYNYTHLNREGARLFSERLAMQLKALKTAGLLY</sequence>
<keyword evidence="1" id="KW-0472">Membrane</keyword>
<reference evidence="2 3" key="1">
    <citation type="submission" date="2018-06" db="EMBL/GenBank/DDBJ databases">
        <title>Mucibacter soli gen. nov., sp. nov., a new member of the family Chitinophagaceae producing mucin.</title>
        <authorList>
            <person name="Kim M.-K."/>
            <person name="Park S."/>
            <person name="Kim T.-S."/>
            <person name="Joung Y."/>
            <person name="Han J.-H."/>
            <person name="Kim S.B."/>
        </authorList>
    </citation>
    <scope>NUCLEOTIDE SEQUENCE [LARGE SCALE GENOMIC DNA]</scope>
    <source>
        <strain evidence="2 3">R1-15</strain>
    </source>
</reference>
<keyword evidence="1" id="KW-0812">Transmembrane</keyword>
<dbReference type="EMBL" id="QKTW01000002">
    <property type="protein sequence ID" value="PZF74707.1"/>
    <property type="molecule type" value="Genomic_DNA"/>
</dbReference>
<dbReference type="InterPro" id="IPR036514">
    <property type="entry name" value="SGNH_hydro_sf"/>
</dbReference>
<keyword evidence="1" id="KW-1133">Transmembrane helix</keyword>
<feature type="transmembrane region" description="Helical" evidence="1">
    <location>
        <begin position="6"/>
        <end position="25"/>
    </location>
</feature>
<accession>A0A2W2BFQ6</accession>
<dbReference type="Gene3D" id="3.40.50.1110">
    <property type="entry name" value="SGNH hydrolase"/>
    <property type="match status" value="1"/>
</dbReference>
<comment type="caution">
    <text evidence="2">The sequence shown here is derived from an EMBL/GenBank/DDBJ whole genome shotgun (WGS) entry which is preliminary data.</text>
</comment>
<dbReference type="Proteomes" id="UP000248745">
    <property type="component" value="Unassembled WGS sequence"/>
</dbReference>
<dbReference type="OrthoDB" id="869432at2"/>
<dbReference type="GO" id="GO:0016788">
    <property type="term" value="F:hydrolase activity, acting on ester bonds"/>
    <property type="evidence" value="ECO:0007669"/>
    <property type="project" value="UniProtKB-ARBA"/>
</dbReference>
<evidence type="ECO:0000256" key="1">
    <source>
        <dbReference type="SAM" id="Phobius"/>
    </source>
</evidence>
<gene>
    <name evidence="2" type="ORF">DN068_00475</name>
</gene>
<dbReference type="AlphaFoldDB" id="A0A2W2BFQ6"/>
<protein>
    <recommendedName>
        <fullName evidence="4">SGNH/GDSL hydrolase family protein</fullName>
    </recommendedName>
</protein>
<keyword evidence="3" id="KW-1185">Reference proteome</keyword>
<name>A0A2W2BFQ6_9BACT</name>
<dbReference type="RefSeq" id="WP_110996913.1">
    <property type="nucleotide sequence ID" value="NZ_QKTW01000002.1"/>
</dbReference>
<dbReference type="SUPFAM" id="SSF52266">
    <property type="entry name" value="SGNH hydrolase"/>
    <property type="match status" value="1"/>
</dbReference>